<gene>
    <name evidence="2" type="ORF">CCR87_00360</name>
</gene>
<reference evidence="2" key="1">
    <citation type="submission" date="2017-05" db="EMBL/GenBank/DDBJ databases">
        <authorList>
            <person name="Imhoff J.F."/>
            <person name="Rahn T."/>
            <person name="Kuenzel S."/>
            <person name="Neulinger S.C."/>
        </authorList>
    </citation>
    <scope>NUCLEOTIDE SEQUENCE</scope>
    <source>
        <strain evidence="2">LMG 28126</strain>
    </source>
</reference>
<dbReference type="PANTHER" id="PTHR15020:SF50">
    <property type="entry name" value="UPF0659 PROTEIN YMR090W"/>
    <property type="match status" value="1"/>
</dbReference>
<comment type="caution">
    <text evidence="2">The sequence shown here is derived from an EMBL/GenBank/DDBJ whole genome shotgun (WGS) entry which is preliminary data.</text>
</comment>
<dbReference type="InterPro" id="IPR036291">
    <property type="entry name" value="NAD(P)-bd_dom_sf"/>
</dbReference>
<evidence type="ECO:0000313" key="3">
    <source>
        <dbReference type="Proteomes" id="UP000706333"/>
    </source>
</evidence>
<protein>
    <submittedName>
        <fullName evidence="2">Epimerase</fullName>
    </submittedName>
</protein>
<evidence type="ECO:0000259" key="1">
    <source>
        <dbReference type="Pfam" id="PF13460"/>
    </source>
</evidence>
<accession>A0A934THS1</accession>
<proteinExistence type="predicted"/>
<dbReference type="Gene3D" id="3.40.50.720">
    <property type="entry name" value="NAD(P)-binding Rossmann-like Domain"/>
    <property type="match status" value="1"/>
</dbReference>
<dbReference type="Proteomes" id="UP000706333">
    <property type="component" value="Unassembled WGS sequence"/>
</dbReference>
<dbReference type="EMBL" id="NHSD01000026">
    <property type="protein sequence ID" value="MBK5925821.1"/>
    <property type="molecule type" value="Genomic_DNA"/>
</dbReference>
<reference evidence="2" key="2">
    <citation type="journal article" date="2020" name="Microorganisms">
        <title>Osmotic Adaptation and Compatible Solute Biosynthesis of Phototrophic Bacteria as Revealed from Genome Analyses.</title>
        <authorList>
            <person name="Imhoff J.F."/>
            <person name="Rahn T."/>
            <person name="Kunzel S."/>
            <person name="Keller A."/>
            <person name="Neulinger S.C."/>
        </authorList>
    </citation>
    <scope>NUCLEOTIDE SEQUENCE</scope>
    <source>
        <strain evidence="2">LMG 28126</strain>
    </source>
</reference>
<evidence type="ECO:0000313" key="2">
    <source>
        <dbReference type="EMBL" id="MBK5925821.1"/>
    </source>
</evidence>
<dbReference type="SUPFAM" id="SSF51735">
    <property type="entry name" value="NAD(P)-binding Rossmann-fold domains"/>
    <property type="match status" value="1"/>
</dbReference>
<name>A0A934THS1_9RHOB</name>
<dbReference type="RefSeq" id="WP_201155356.1">
    <property type="nucleotide sequence ID" value="NZ_NHSD01000026.1"/>
</dbReference>
<dbReference type="Pfam" id="PF13460">
    <property type="entry name" value="NAD_binding_10"/>
    <property type="match status" value="1"/>
</dbReference>
<dbReference type="PANTHER" id="PTHR15020">
    <property type="entry name" value="FLAVIN REDUCTASE-RELATED"/>
    <property type="match status" value="1"/>
</dbReference>
<organism evidence="2 3">
    <name type="scientific">Rhodobaculum claviforme</name>
    <dbReference type="NCBI Taxonomy" id="1549854"/>
    <lineage>
        <taxon>Bacteria</taxon>
        <taxon>Pseudomonadati</taxon>
        <taxon>Pseudomonadota</taxon>
        <taxon>Alphaproteobacteria</taxon>
        <taxon>Rhodobacterales</taxon>
        <taxon>Paracoccaceae</taxon>
        <taxon>Rhodobaculum</taxon>
    </lineage>
</organism>
<keyword evidence="3" id="KW-1185">Reference proteome</keyword>
<feature type="domain" description="NAD(P)-binding" evidence="1">
    <location>
        <begin position="8"/>
        <end position="203"/>
    </location>
</feature>
<sequence>MAHLLIIGASGGIGLRAVEAALSAGHRVRALSRSAQAISVEAPPDSFEPFPADATDAAALATALEGVDAVILAVGAAPTLARTLRPVTLFTDVTRALLPAMQAAGVRRLVAVTGFGAGDSRAAMSLLERTGHDLLLGRAYADKTVQEAMIRDSDLDWLIVRPTILTNRPARGNAKVLRDPAQWRNGLISRADVAALLVREAATPTLSHEAPVLTV</sequence>
<dbReference type="AlphaFoldDB" id="A0A934THS1"/>
<dbReference type="InterPro" id="IPR016040">
    <property type="entry name" value="NAD(P)-bd_dom"/>
</dbReference>